<accession>A0A1Z3HUH5</accession>
<evidence type="ECO:0000259" key="2">
    <source>
        <dbReference type="PROSITE" id="PS50076"/>
    </source>
</evidence>
<dbReference type="Pfam" id="PF00226">
    <property type="entry name" value="DnaJ"/>
    <property type="match status" value="1"/>
</dbReference>
<evidence type="ECO:0000313" key="4">
    <source>
        <dbReference type="Proteomes" id="UP000191901"/>
    </source>
</evidence>
<dbReference type="InterPro" id="IPR050817">
    <property type="entry name" value="DjlA_DnaK_co-chaperone"/>
</dbReference>
<evidence type="ECO:0000256" key="1">
    <source>
        <dbReference type="SAM" id="MobiDB-lite"/>
    </source>
</evidence>
<dbReference type="PRINTS" id="PR00625">
    <property type="entry name" value="JDOMAIN"/>
</dbReference>
<dbReference type="OrthoDB" id="9779889at2"/>
<dbReference type="Gene3D" id="1.10.287.110">
    <property type="entry name" value="DnaJ domain"/>
    <property type="match status" value="1"/>
</dbReference>
<dbReference type="InterPro" id="IPR018253">
    <property type="entry name" value="DnaJ_domain_CS"/>
</dbReference>
<dbReference type="InterPro" id="IPR001623">
    <property type="entry name" value="DnaJ_domain"/>
</dbReference>
<dbReference type="KEGG" id="hhg:XM38_048990"/>
<dbReference type="AlphaFoldDB" id="A0A1Z3HUH5"/>
<evidence type="ECO:0000313" key="3">
    <source>
        <dbReference type="EMBL" id="ASC73925.1"/>
    </source>
</evidence>
<reference evidence="3 4" key="1">
    <citation type="journal article" date="2016" name="Biochim. Biophys. Acta">
        <title>Characterization of red-shifted phycobilisomes isolated from the chlorophyll f-containing cyanobacterium Halomicronema hongdechloris.</title>
        <authorList>
            <person name="Li Y."/>
            <person name="Lin Y."/>
            <person name="Garvey C.J."/>
            <person name="Birch D."/>
            <person name="Corkery R.W."/>
            <person name="Loughlin P.C."/>
            <person name="Scheer H."/>
            <person name="Willows R.D."/>
            <person name="Chen M."/>
        </authorList>
    </citation>
    <scope>NUCLEOTIDE SEQUENCE [LARGE SCALE GENOMIC DNA]</scope>
    <source>
        <strain evidence="3 4">C2206</strain>
    </source>
</reference>
<keyword evidence="4" id="KW-1185">Reference proteome</keyword>
<dbReference type="SUPFAM" id="SSF46565">
    <property type="entry name" value="Chaperone J-domain"/>
    <property type="match status" value="1"/>
</dbReference>
<dbReference type="SMART" id="SM00271">
    <property type="entry name" value="DnaJ"/>
    <property type="match status" value="1"/>
</dbReference>
<protein>
    <submittedName>
        <fullName evidence="3">Molecular chaperone DnaJ</fullName>
    </submittedName>
</protein>
<proteinExistence type="predicted"/>
<dbReference type="PROSITE" id="PS00636">
    <property type="entry name" value="DNAJ_1"/>
    <property type="match status" value="1"/>
</dbReference>
<feature type="compositionally biased region" description="Low complexity" evidence="1">
    <location>
        <begin position="73"/>
        <end position="89"/>
    </location>
</feature>
<dbReference type="PROSITE" id="PS50076">
    <property type="entry name" value="DNAJ_2"/>
    <property type="match status" value="1"/>
</dbReference>
<organism evidence="3 4">
    <name type="scientific">Halomicronema hongdechloris C2206</name>
    <dbReference type="NCBI Taxonomy" id="1641165"/>
    <lineage>
        <taxon>Bacteria</taxon>
        <taxon>Bacillati</taxon>
        <taxon>Cyanobacteriota</taxon>
        <taxon>Cyanophyceae</taxon>
        <taxon>Nodosilineales</taxon>
        <taxon>Nodosilineaceae</taxon>
        <taxon>Halomicronema</taxon>
    </lineage>
</organism>
<feature type="region of interest" description="Disordered" evidence="1">
    <location>
        <begin position="68"/>
        <end position="101"/>
    </location>
</feature>
<dbReference type="EMBL" id="CP021983">
    <property type="protein sequence ID" value="ASC73925.1"/>
    <property type="molecule type" value="Genomic_DNA"/>
</dbReference>
<dbReference type="CDD" id="cd06257">
    <property type="entry name" value="DnaJ"/>
    <property type="match status" value="1"/>
</dbReference>
<dbReference type="STRING" id="1641165.XM38_19045"/>
<sequence>MTLNHYQTLEVSETATQTEIKLAYRRLAKQFHPDSQQVTAGHEQFTRINAAYEVLSDPRQRSIYDQRRQGIGAASRNRQQRTAAAQQQYRHQRQASRSADDQVHDWVKQVYTPIDRLMAKILTPLKGELRSLSADPFDDELMEGFQAYLEACRTWLEQAQGRFQSTPNPANLAGVAANLYHCLNQLEDGIEEMERFTYSYEESYLHTGQELFRISSQLRRDAKTGLKEVVFEANASPWP</sequence>
<dbReference type="Proteomes" id="UP000191901">
    <property type="component" value="Chromosome"/>
</dbReference>
<dbReference type="RefSeq" id="WP_080811767.1">
    <property type="nucleotide sequence ID" value="NZ_CP021983.2"/>
</dbReference>
<feature type="domain" description="J" evidence="2">
    <location>
        <begin position="4"/>
        <end position="68"/>
    </location>
</feature>
<dbReference type="InterPro" id="IPR036869">
    <property type="entry name" value="J_dom_sf"/>
</dbReference>
<gene>
    <name evidence="3" type="primary">dnaJ_9</name>
    <name evidence="3" type="ORF">XM38_048990</name>
</gene>
<name>A0A1Z3HUH5_9CYAN</name>
<dbReference type="PANTHER" id="PTHR24074">
    <property type="entry name" value="CO-CHAPERONE PROTEIN DJLA"/>
    <property type="match status" value="1"/>
</dbReference>